<keyword evidence="7 10" id="KW-1133">Transmembrane helix</keyword>
<dbReference type="PANTHER" id="PTHR43386:SF24">
    <property type="entry name" value="OLIGOPEPTIDE TRANSPORT SYSTEM PERMEASE PROTEIN AMID"/>
    <property type="match status" value="1"/>
</dbReference>
<keyword evidence="2 10" id="KW-0813">Transport</keyword>
<evidence type="ECO:0000259" key="11">
    <source>
        <dbReference type="PROSITE" id="PS50928"/>
    </source>
</evidence>
<comment type="similarity">
    <text evidence="9">Belongs to the binding-protein-dependent transport system permease family. OppBC subfamily.</text>
</comment>
<feature type="transmembrane region" description="Helical" evidence="10">
    <location>
        <begin position="157"/>
        <end position="176"/>
    </location>
</feature>
<feature type="transmembrane region" description="Helical" evidence="10">
    <location>
        <begin position="133"/>
        <end position="151"/>
    </location>
</feature>
<dbReference type="CDD" id="cd06261">
    <property type="entry name" value="TM_PBP2"/>
    <property type="match status" value="1"/>
</dbReference>
<reference evidence="13" key="1">
    <citation type="journal article" date="2019" name="Int. J. Syst. Evol. Microbiol.">
        <title>The Global Catalogue of Microorganisms (GCM) 10K type strain sequencing project: providing services to taxonomists for standard genome sequencing and annotation.</title>
        <authorList>
            <consortium name="The Broad Institute Genomics Platform"/>
            <consortium name="The Broad Institute Genome Sequencing Center for Infectious Disease"/>
            <person name="Wu L."/>
            <person name="Ma J."/>
        </authorList>
    </citation>
    <scope>NUCLEOTIDE SEQUENCE [LARGE SCALE GENOMIC DNA]</scope>
    <source>
        <strain evidence="13">CGMCC 1.12286</strain>
    </source>
</reference>
<dbReference type="InterPro" id="IPR050366">
    <property type="entry name" value="BP-dependent_transpt_permease"/>
</dbReference>
<feature type="transmembrane region" description="Helical" evidence="10">
    <location>
        <begin position="260"/>
        <end position="283"/>
    </location>
</feature>
<gene>
    <name evidence="12" type="ORF">ACFSB2_25890</name>
</gene>
<keyword evidence="5" id="KW-0571">Peptide transport</keyword>
<name>A0ABW4JNQ8_9BACL</name>
<dbReference type="InterPro" id="IPR000515">
    <property type="entry name" value="MetI-like"/>
</dbReference>
<dbReference type="InterPro" id="IPR035906">
    <property type="entry name" value="MetI-like_sf"/>
</dbReference>
<keyword evidence="8 10" id="KW-0472">Membrane</keyword>
<dbReference type="Pfam" id="PF12911">
    <property type="entry name" value="OppC_N"/>
    <property type="match status" value="1"/>
</dbReference>
<evidence type="ECO:0000313" key="13">
    <source>
        <dbReference type="Proteomes" id="UP001597079"/>
    </source>
</evidence>
<feature type="transmembrane region" description="Helical" evidence="10">
    <location>
        <begin position="33"/>
        <end position="55"/>
    </location>
</feature>
<evidence type="ECO:0000256" key="3">
    <source>
        <dbReference type="ARBA" id="ARBA00022475"/>
    </source>
</evidence>
<evidence type="ECO:0000256" key="10">
    <source>
        <dbReference type="RuleBase" id="RU363032"/>
    </source>
</evidence>
<keyword evidence="3" id="KW-1003">Cell membrane</keyword>
<sequence length="296" mass="32689">MSKVVVPSITLARRQAVSRRRWSAWRRFRRNRMCIVSLVWLMVVALAAIIIPWVAPDGETHVNAYVANQGPSWNFPFGTDNIGHNMLSQNLYALRYSLAIGALATFIAFILGSVIGLIAGMTGGWVDQALMRVTDFMFAFPCFYLVMFLVADLGRTIFALSLSFGFVQWAGFARLVRGHTLALRNGELVESARAIGARPGYIAVSYIFPNVVNSLIVFAAFSISNMMVQEAVVSFMGFGLPLPKPSFGMLLITGARDLFGFPWLFWGPAVLFITTLMALIFVGDGLQEALDVKEVQ</sequence>
<proteinExistence type="inferred from homology"/>
<evidence type="ECO:0000256" key="2">
    <source>
        <dbReference type="ARBA" id="ARBA00022448"/>
    </source>
</evidence>
<dbReference type="Pfam" id="PF00528">
    <property type="entry name" value="BPD_transp_1"/>
    <property type="match status" value="1"/>
</dbReference>
<comment type="subcellular location">
    <subcellularLocation>
        <location evidence="1 10">Cell membrane</location>
        <topology evidence="1 10">Multi-pass membrane protein</topology>
    </subcellularLocation>
</comment>
<evidence type="ECO:0000256" key="7">
    <source>
        <dbReference type="ARBA" id="ARBA00022989"/>
    </source>
</evidence>
<comment type="caution">
    <text evidence="12">The sequence shown here is derived from an EMBL/GenBank/DDBJ whole genome shotgun (WGS) entry which is preliminary data.</text>
</comment>
<dbReference type="PROSITE" id="PS50928">
    <property type="entry name" value="ABC_TM1"/>
    <property type="match status" value="1"/>
</dbReference>
<feature type="transmembrane region" description="Helical" evidence="10">
    <location>
        <begin position="96"/>
        <end position="121"/>
    </location>
</feature>
<evidence type="ECO:0000256" key="4">
    <source>
        <dbReference type="ARBA" id="ARBA00022692"/>
    </source>
</evidence>
<evidence type="ECO:0000256" key="9">
    <source>
        <dbReference type="ARBA" id="ARBA00024202"/>
    </source>
</evidence>
<dbReference type="Gene3D" id="1.10.3720.10">
    <property type="entry name" value="MetI-like"/>
    <property type="match status" value="1"/>
</dbReference>
<protein>
    <submittedName>
        <fullName evidence="12">ABC transporter permease</fullName>
    </submittedName>
</protein>
<keyword evidence="13" id="KW-1185">Reference proteome</keyword>
<evidence type="ECO:0000256" key="1">
    <source>
        <dbReference type="ARBA" id="ARBA00004651"/>
    </source>
</evidence>
<evidence type="ECO:0000313" key="12">
    <source>
        <dbReference type="EMBL" id="MFD1678104.1"/>
    </source>
</evidence>
<dbReference type="PANTHER" id="PTHR43386">
    <property type="entry name" value="OLIGOPEPTIDE TRANSPORT SYSTEM PERMEASE PROTEIN APPC"/>
    <property type="match status" value="1"/>
</dbReference>
<accession>A0ABW4JNQ8</accession>
<feature type="domain" description="ABC transmembrane type-1" evidence="11">
    <location>
        <begin position="94"/>
        <end position="283"/>
    </location>
</feature>
<evidence type="ECO:0000256" key="8">
    <source>
        <dbReference type="ARBA" id="ARBA00023136"/>
    </source>
</evidence>
<organism evidence="12 13">
    <name type="scientific">Alicyclobacillus fodiniaquatilis</name>
    <dbReference type="NCBI Taxonomy" id="1661150"/>
    <lineage>
        <taxon>Bacteria</taxon>
        <taxon>Bacillati</taxon>
        <taxon>Bacillota</taxon>
        <taxon>Bacilli</taxon>
        <taxon>Bacillales</taxon>
        <taxon>Alicyclobacillaceae</taxon>
        <taxon>Alicyclobacillus</taxon>
    </lineage>
</organism>
<evidence type="ECO:0000256" key="6">
    <source>
        <dbReference type="ARBA" id="ARBA00022927"/>
    </source>
</evidence>
<dbReference type="SUPFAM" id="SSF161098">
    <property type="entry name" value="MetI-like"/>
    <property type="match status" value="1"/>
</dbReference>
<dbReference type="RefSeq" id="WP_377946095.1">
    <property type="nucleotide sequence ID" value="NZ_JBHUCX010000100.1"/>
</dbReference>
<dbReference type="EMBL" id="JBHUCX010000100">
    <property type="protein sequence ID" value="MFD1678104.1"/>
    <property type="molecule type" value="Genomic_DNA"/>
</dbReference>
<evidence type="ECO:0000256" key="5">
    <source>
        <dbReference type="ARBA" id="ARBA00022856"/>
    </source>
</evidence>
<keyword evidence="4 10" id="KW-0812">Transmembrane</keyword>
<keyword evidence="6" id="KW-0653">Protein transport</keyword>
<dbReference type="Proteomes" id="UP001597079">
    <property type="component" value="Unassembled WGS sequence"/>
</dbReference>
<dbReference type="InterPro" id="IPR025966">
    <property type="entry name" value="OppC_N"/>
</dbReference>